<proteinExistence type="inferred from homology"/>
<dbReference type="InterPro" id="IPR002780">
    <property type="entry name" value="Hyd_form_HypD"/>
</dbReference>
<dbReference type="PANTHER" id="PTHR30149">
    <property type="entry name" value="HYDROGENASE PROTEIN ASSEMBLY PROTEIN HYPD"/>
    <property type="match status" value="1"/>
</dbReference>
<dbReference type="InterPro" id="IPR042244">
    <property type="entry name" value="HypD_2_sf"/>
</dbReference>
<evidence type="ECO:0000313" key="5">
    <source>
        <dbReference type="EMBL" id="PZN82096.1"/>
    </source>
</evidence>
<dbReference type="GO" id="GO:0005506">
    <property type="term" value="F:iron ion binding"/>
    <property type="evidence" value="ECO:0007669"/>
    <property type="project" value="TreeGrafter"/>
</dbReference>
<gene>
    <name evidence="5" type="ORF">DM484_07025</name>
</gene>
<dbReference type="Proteomes" id="UP000249396">
    <property type="component" value="Unassembled WGS sequence"/>
</dbReference>
<organism evidence="5 6">
    <name type="scientific">Candidatus Methylumidiphilus alinenensis</name>
    <dbReference type="NCBI Taxonomy" id="2202197"/>
    <lineage>
        <taxon>Bacteria</taxon>
        <taxon>Pseudomonadati</taxon>
        <taxon>Pseudomonadota</taxon>
        <taxon>Gammaproteobacteria</taxon>
        <taxon>Methylococcales</taxon>
        <taxon>Candidatus Methylumidiphilus</taxon>
    </lineage>
</organism>
<dbReference type="PIRSF" id="PIRSF005622">
    <property type="entry name" value="Hydrgn_mat_hypD"/>
    <property type="match status" value="1"/>
</dbReference>
<dbReference type="AlphaFoldDB" id="A0A2W4RHB3"/>
<dbReference type="GO" id="GO:0051604">
    <property type="term" value="P:protein maturation"/>
    <property type="evidence" value="ECO:0007669"/>
    <property type="project" value="TreeGrafter"/>
</dbReference>
<dbReference type="Gene3D" id="3.40.50.11750">
    <property type="entry name" value="HypD, alpha/beta domain 1"/>
    <property type="match status" value="2"/>
</dbReference>
<sequence length="375" mass="40528">MTIPNPSSIAQQRLSQIRAMDFADEVRIMNVCGGHERSISMAGLRTILPKQIRLIPGPGCPVCICPEEDIYQVIQLAIKEKVIVASFGDMLRVPVNVPRNEIRSLEQAKAAGADVRPIASPRDVVRIARDNPATPVVFHAVGFETTLAPIAAMISEGLPENLFLLLSGRLTWPAVAALLDSEEPGFDALIAPGHVSTVMGPEEWAFVVKDHHIATAIAGFMPDSLLDAVYSVLQQQISHVPELENCYPLAVKPGGNPTARQCLANCFDVVTANWRGIGPIPASGYELKPKYDANNARLAFPAYNNQARRHAGEMPPGCECARVVLGKITPSECKIYGSPCTPRNPVGPCMVSDEGACRIWWAAGVRKETVQVGNE</sequence>
<dbReference type="EMBL" id="QJPH01000235">
    <property type="protein sequence ID" value="PZN82096.1"/>
    <property type="molecule type" value="Genomic_DNA"/>
</dbReference>
<comment type="caution">
    <text evidence="5">The sequence shown here is derived from an EMBL/GenBank/DDBJ whole genome shotgun (WGS) entry which is preliminary data.</text>
</comment>
<dbReference type="GO" id="GO:0070025">
    <property type="term" value="F:carbon monoxide binding"/>
    <property type="evidence" value="ECO:0007669"/>
    <property type="project" value="TreeGrafter"/>
</dbReference>
<evidence type="ECO:0000256" key="2">
    <source>
        <dbReference type="ARBA" id="ARBA00022723"/>
    </source>
</evidence>
<dbReference type="Gene3D" id="6.10.20.100">
    <property type="match status" value="1"/>
</dbReference>
<dbReference type="GO" id="GO:0051539">
    <property type="term" value="F:4 iron, 4 sulfur cluster binding"/>
    <property type="evidence" value="ECO:0007669"/>
    <property type="project" value="TreeGrafter"/>
</dbReference>
<comment type="similarity">
    <text evidence="1 4">Belongs to the HypD family.</text>
</comment>
<dbReference type="NCBIfam" id="TIGR00075">
    <property type="entry name" value="hypD"/>
    <property type="match status" value="1"/>
</dbReference>
<protein>
    <recommendedName>
        <fullName evidence="4">Hydrogenase maturation factor</fullName>
    </recommendedName>
</protein>
<evidence type="ECO:0000256" key="1">
    <source>
        <dbReference type="ARBA" id="ARBA00007888"/>
    </source>
</evidence>
<evidence type="ECO:0000256" key="3">
    <source>
        <dbReference type="ARBA" id="ARBA00023004"/>
    </source>
</evidence>
<accession>A0A2W4RHB3</accession>
<dbReference type="Pfam" id="PF01924">
    <property type="entry name" value="HypD"/>
    <property type="match status" value="1"/>
</dbReference>
<dbReference type="PANTHER" id="PTHR30149:SF0">
    <property type="entry name" value="HYDROGENASE MATURATION FACTOR HYPD"/>
    <property type="match status" value="1"/>
</dbReference>
<dbReference type="InterPro" id="IPR042243">
    <property type="entry name" value="HypD_1"/>
</dbReference>
<reference evidence="5 6" key="1">
    <citation type="journal article" date="2018" name="Aquat. Microb. Ecol.">
        <title>Gammaproteobacterial methanotrophs dominate.</title>
        <authorList>
            <person name="Rissanen A.J."/>
            <person name="Saarenheimo J."/>
            <person name="Tiirola M."/>
            <person name="Peura S."/>
            <person name="Aalto S.L."/>
            <person name="Karvinen A."/>
            <person name="Nykanen H."/>
        </authorList>
    </citation>
    <scope>NUCLEOTIDE SEQUENCE [LARGE SCALE GENOMIC DNA]</scope>
    <source>
        <strain evidence="5">AMbin10</strain>
    </source>
</reference>
<keyword evidence="2" id="KW-0479">Metal-binding</keyword>
<evidence type="ECO:0000256" key="4">
    <source>
        <dbReference type="PIRNR" id="PIRNR005622"/>
    </source>
</evidence>
<keyword evidence="3" id="KW-0408">Iron</keyword>
<evidence type="ECO:0000313" key="6">
    <source>
        <dbReference type="Proteomes" id="UP000249396"/>
    </source>
</evidence>
<name>A0A2W4RHB3_9GAMM</name>